<protein>
    <recommendedName>
        <fullName evidence="4">Arginyl-tRNA synthetase</fullName>
    </recommendedName>
</protein>
<sequence>MNKTIKIILMIAGVGLLLYGGYIMMNPETEVSLGSLEIASQDNTNAYITIGLGIVALLAGALPKK</sequence>
<comment type="caution">
    <text evidence="2">The sequence shown here is derived from an EMBL/GenBank/DDBJ whole genome shotgun (WGS) entry which is preliminary data.</text>
</comment>
<keyword evidence="1" id="KW-1133">Transmembrane helix</keyword>
<evidence type="ECO:0000256" key="1">
    <source>
        <dbReference type="SAM" id="Phobius"/>
    </source>
</evidence>
<dbReference type="Proteomes" id="UP001597062">
    <property type="component" value="Unassembled WGS sequence"/>
</dbReference>
<name>A0ABW3JMW2_9FLAO</name>
<organism evidence="2 3">
    <name type="scientific">Tenacibaculum geojense</name>
    <dbReference type="NCBI Taxonomy" id="915352"/>
    <lineage>
        <taxon>Bacteria</taxon>
        <taxon>Pseudomonadati</taxon>
        <taxon>Bacteroidota</taxon>
        <taxon>Flavobacteriia</taxon>
        <taxon>Flavobacteriales</taxon>
        <taxon>Flavobacteriaceae</taxon>
        <taxon>Tenacibaculum</taxon>
    </lineage>
</organism>
<evidence type="ECO:0000313" key="2">
    <source>
        <dbReference type="EMBL" id="MFD0991858.1"/>
    </source>
</evidence>
<evidence type="ECO:0000313" key="3">
    <source>
        <dbReference type="Proteomes" id="UP001597062"/>
    </source>
</evidence>
<reference evidence="3" key="1">
    <citation type="journal article" date="2019" name="Int. J. Syst. Evol. Microbiol.">
        <title>The Global Catalogue of Microorganisms (GCM) 10K type strain sequencing project: providing services to taxonomists for standard genome sequencing and annotation.</title>
        <authorList>
            <consortium name="The Broad Institute Genomics Platform"/>
            <consortium name="The Broad Institute Genome Sequencing Center for Infectious Disease"/>
            <person name="Wu L."/>
            <person name="Ma J."/>
        </authorList>
    </citation>
    <scope>NUCLEOTIDE SEQUENCE [LARGE SCALE GENOMIC DNA]</scope>
    <source>
        <strain evidence="3">CCUG 60527</strain>
    </source>
</reference>
<evidence type="ECO:0008006" key="4">
    <source>
        <dbReference type="Google" id="ProtNLM"/>
    </source>
</evidence>
<accession>A0ABW3JMW2</accession>
<proteinExistence type="predicted"/>
<keyword evidence="1" id="KW-0812">Transmembrane</keyword>
<keyword evidence="1" id="KW-0472">Membrane</keyword>
<feature type="transmembrane region" description="Helical" evidence="1">
    <location>
        <begin position="7"/>
        <end position="25"/>
    </location>
</feature>
<dbReference type="RefSeq" id="WP_386104558.1">
    <property type="nucleotide sequence ID" value="NZ_JBHTJR010000014.1"/>
</dbReference>
<keyword evidence="3" id="KW-1185">Reference proteome</keyword>
<dbReference type="EMBL" id="JBHTJR010000014">
    <property type="protein sequence ID" value="MFD0991858.1"/>
    <property type="molecule type" value="Genomic_DNA"/>
</dbReference>
<feature type="transmembrane region" description="Helical" evidence="1">
    <location>
        <begin position="45"/>
        <end position="62"/>
    </location>
</feature>
<gene>
    <name evidence="2" type="ORF">ACFQ1U_01455</name>
</gene>